<organism evidence="2 3">
    <name type="scientific">Vicia faba</name>
    <name type="common">Broad bean</name>
    <name type="synonym">Faba vulgaris</name>
    <dbReference type="NCBI Taxonomy" id="3906"/>
    <lineage>
        <taxon>Eukaryota</taxon>
        <taxon>Viridiplantae</taxon>
        <taxon>Streptophyta</taxon>
        <taxon>Embryophyta</taxon>
        <taxon>Tracheophyta</taxon>
        <taxon>Spermatophyta</taxon>
        <taxon>Magnoliopsida</taxon>
        <taxon>eudicotyledons</taxon>
        <taxon>Gunneridae</taxon>
        <taxon>Pentapetalae</taxon>
        <taxon>rosids</taxon>
        <taxon>fabids</taxon>
        <taxon>Fabales</taxon>
        <taxon>Fabaceae</taxon>
        <taxon>Papilionoideae</taxon>
        <taxon>50 kb inversion clade</taxon>
        <taxon>NPAAA clade</taxon>
        <taxon>Hologalegina</taxon>
        <taxon>IRL clade</taxon>
        <taxon>Fabeae</taxon>
        <taxon>Vicia</taxon>
    </lineage>
</organism>
<protein>
    <submittedName>
        <fullName evidence="2">Uncharacterized protein</fullName>
    </submittedName>
</protein>
<dbReference type="AlphaFoldDB" id="A0AAV0ZW79"/>
<dbReference type="EMBL" id="OX451738">
    <property type="protein sequence ID" value="CAI8601984.1"/>
    <property type="molecule type" value="Genomic_DNA"/>
</dbReference>
<gene>
    <name evidence="2" type="ORF">VFH_III019440</name>
</gene>
<sequence length="120" mass="13736">MRSRWAHLNHTPSHAIYPNLKNKDDGDAYGLALFAFRNNCELEIFTKAKPLTEENTFMDKVREKMKGKKCEEEVLNSSESSDESVKGIHFDDGEEERMDVFDVGMDEGQPRATHVVNQVC</sequence>
<accession>A0AAV0ZW79</accession>
<reference evidence="2 3" key="1">
    <citation type="submission" date="2023-01" db="EMBL/GenBank/DDBJ databases">
        <authorList>
            <person name="Kreplak J."/>
        </authorList>
    </citation>
    <scope>NUCLEOTIDE SEQUENCE [LARGE SCALE GENOMIC DNA]</scope>
</reference>
<feature type="region of interest" description="Disordered" evidence="1">
    <location>
        <begin position="68"/>
        <end position="88"/>
    </location>
</feature>
<keyword evidence="3" id="KW-1185">Reference proteome</keyword>
<name>A0AAV0ZW79_VICFA</name>
<evidence type="ECO:0000313" key="2">
    <source>
        <dbReference type="EMBL" id="CAI8601984.1"/>
    </source>
</evidence>
<evidence type="ECO:0000256" key="1">
    <source>
        <dbReference type="SAM" id="MobiDB-lite"/>
    </source>
</evidence>
<dbReference type="Proteomes" id="UP001157006">
    <property type="component" value="Chromosome 3"/>
</dbReference>
<evidence type="ECO:0000313" key="3">
    <source>
        <dbReference type="Proteomes" id="UP001157006"/>
    </source>
</evidence>
<proteinExistence type="predicted"/>